<name>A0A2T9YF97_9FUNG</name>
<dbReference type="OrthoDB" id="6159137at2759"/>
<sequence>MNPLDQSLDDLIKSDKVSKSNPKNKKSEGAAGKLKKAREAKRAKVGLGSKKAPVGKANPAAGKPRLSRSLKRRLGTVPLTTALATPKPIFGSGANSGRISKARKTGLQSSSAATRSRASQRFRERESPGAWTTKSKPSSSRNRKSTTANHRSHRENNETISIKGEAGPAPIFVANLDPGASTEDVKIESCTLLYDSSGNSTGNAEVVYKLRSSALEAIKKLNNVVADGRILIVQPKGNFGNIKPVQSGSNSSSSKSQSSSRQKPHRSSIRRQDGDRMDID</sequence>
<dbReference type="AlphaFoldDB" id="A0A2T9YF97"/>
<feature type="region of interest" description="Disordered" evidence="2">
    <location>
        <begin position="1"/>
        <end position="164"/>
    </location>
</feature>
<dbReference type="PANTHER" id="PTHR19965:SF35">
    <property type="entry name" value="RNA ANNEALING PROTEIN YRA1"/>
    <property type="match status" value="1"/>
</dbReference>
<proteinExistence type="predicted"/>
<keyword evidence="1" id="KW-0694">RNA-binding</keyword>
<dbReference type="Proteomes" id="UP000245609">
    <property type="component" value="Unassembled WGS sequence"/>
</dbReference>
<evidence type="ECO:0000256" key="1">
    <source>
        <dbReference type="ARBA" id="ARBA00022884"/>
    </source>
</evidence>
<dbReference type="InterPro" id="IPR012677">
    <property type="entry name" value="Nucleotide-bd_a/b_plait_sf"/>
</dbReference>
<evidence type="ECO:0000313" key="4">
    <source>
        <dbReference type="Proteomes" id="UP000245609"/>
    </source>
</evidence>
<dbReference type="PANTHER" id="PTHR19965">
    <property type="entry name" value="RNA AND EXPORT FACTOR BINDING PROTEIN"/>
    <property type="match status" value="1"/>
</dbReference>
<dbReference type="GO" id="GO:0005634">
    <property type="term" value="C:nucleus"/>
    <property type="evidence" value="ECO:0007669"/>
    <property type="project" value="TreeGrafter"/>
</dbReference>
<feature type="compositionally biased region" description="Low complexity" evidence="2">
    <location>
        <begin position="247"/>
        <end position="261"/>
    </location>
</feature>
<feature type="compositionally biased region" description="Basic residues" evidence="2">
    <location>
        <begin position="33"/>
        <end position="44"/>
    </location>
</feature>
<reference evidence="3 4" key="1">
    <citation type="journal article" date="2018" name="MBio">
        <title>Comparative Genomics Reveals the Core Gene Toolbox for the Fungus-Insect Symbiosis.</title>
        <authorList>
            <person name="Wang Y."/>
            <person name="Stata M."/>
            <person name="Wang W."/>
            <person name="Stajich J.E."/>
            <person name="White M.M."/>
            <person name="Moncalvo J.M."/>
        </authorList>
    </citation>
    <scope>NUCLEOTIDE SEQUENCE [LARGE SCALE GENOMIC DNA]</scope>
    <source>
        <strain evidence="3 4">SC-DP-2</strain>
    </source>
</reference>
<gene>
    <name evidence="3" type="ORF">BB560_006160</name>
</gene>
<dbReference type="GO" id="GO:0006406">
    <property type="term" value="P:mRNA export from nucleus"/>
    <property type="evidence" value="ECO:0007669"/>
    <property type="project" value="TreeGrafter"/>
</dbReference>
<dbReference type="SUPFAM" id="SSF54928">
    <property type="entry name" value="RNA-binding domain, RBD"/>
    <property type="match status" value="1"/>
</dbReference>
<dbReference type="STRING" id="133381.A0A2T9YF97"/>
<dbReference type="GO" id="GO:0003729">
    <property type="term" value="F:mRNA binding"/>
    <property type="evidence" value="ECO:0007669"/>
    <property type="project" value="TreeGrafter"/>
</dbReference>
<dbReference type="InterPro" id="IPR051229">
    <property type="entry name" value="ALYREF_mRNA_export"/>
</dbReference>
<evidence type="ECO:0000256" key="2">
    <source>
        <dbReference type="SAM" id="MobiDB-lite"/>
    </source>
</evidence>
<dbReference type="Gene3D" id="3.30.70.330">
    <property type="match status" value="1"/>
</dbReference>
<feature type="region of interest" description="Disordered" evidence="2">
    <location>
        <begin position="238"/>
        <end position="280"/>
    </location>
</feature>
<evidence type="ECO:0000313" key="3">
    <source>
        <dbReference type="EMBL" id="PVU90985.1"/>
    </source>
</evidence>
<dbReference type="InterPro" id="IPR035979">
    <property type="entry name" value="RBD_domain_sf"/>
</dbReference>
<dbReference type="EMBL" id="MBFS01002910">
    <property type="protein sequence ID" value="PVU90985.1"/>
    <property type="molecule type" value="Genomic_DNA"/>
</dbReference>
<comment type="caution">
    <text evidence="3">The sequence shown here is derived from an EMBL/GenBank/DDBJ whole genome shotgun (WGS) entry which is preliminary data.</text>
</comment>
<feature type="compositionally biased region" description="Basic and acidic residues" evidence="2">
    <location>
        <begin position="270"/>
        <end position="280"/>
    </location>
</feature>
<feature type="compositionally biased region" description="Low complexity" evidence="2">
    <location>
        <begin position="108"/>
        <end position="119"/>
    </location>
</feature>
<keyword evidence="4" id="KW-1185">Reference proteome</keyword>
<protein>
    <recommendedName>
        <fullName evidence="5">RRM domain-containing protein</fullName>
    </recommendedName>
</protein>
<accession>A0A2T9YF97</accession>
<organism evidence="3 4">
    <name type="scientific">Smittium megazygosporum</name>
    <dbReference type="NCBI Taxonomy" id="133381"/>
    <lineage>
        <taxon>Eukaryota</taxon>
        <taxon>Fungi</taxon>
        <taxon>Fungi incertae sedis</taxon>
        <taxon>Zoopagomycota</taxon>
        <taxon>Kickxellomycotina</taxon>
        <taxon>Harpellomycetes</taxon>
        <taxon>Harpellales</taxon>
        <taxon>Legeriomycetaceae</taxon>
        <taxon>Smittium</taxon>
    </lineage>
</organism>
<feature type="compositionally biased region" description="Basic residues" evidence="2">
    <location>
        <begin position="65"/>
        <end position="74"/>
    </location>
</feature>
<evidence type="ECO:0008006" key="5">
    <source>
        <dbReference type="Google" id="ProtNLM"/>
    </source>
</evidence>